<dbReference type="AlphaFoldDB" id="A0A1I7X7I1"/>
<keyword evidence="1" id="KW-0472">Membrane</keyword>
<evidence type="ECO:0000313" key="2">
    <source>
        <dbReference type="Proteomes" id="UP000095283"/>
    </source>
</evidence>
<feature type="transmembrane region" description="Helical" evidence="1">
    <location>
        <begin position="53"/>
        <end position="74"/>
    </location>
</feature>
<keyword evidence="1" id="KW-0812">Transmembrane</keyword>
<dbReference type="WBParaSite" id="Hba_13577">
    <property type="protein sequence ID" value="Hba_13577"/>
    <property type="gene ID" value="Hba_13577"/>
</dbReference>
<organism evidence="2 3">
    <name type="scientific">Heterorhabditis bacteriophora</name>
    <name type="common">Entomopathogenic nematode worm</name>
    <dbReference type="NCBI Taxonomy" id="37862"/>
    <lineage>
        <taxon>Eukaryota</taxon>
        <taxon>Metazoa</taxon>
        <taxon>Ecdysozoa</taxon>
        <taxon>Nematoda</taxon>
        <taxon>Chromadorea</taxon>
        <taxon>Rhabditida</taxon>
        <taxon>Rhabditina</taxon>
        <taxon>Rhabditomorpha</taxon>
        <taxon>Strongyloidea</taxon>
        <taxon>Heterorhabditidae</taxon>
        <taxon>Heterorhabditis</taxon>
    </lineage>
</organism>
<evidence type="ECO:0000256" key="1">
    <source>
        <dbReference type="SAM" id="Phobius"/>
    </source>
</evidence>
<protein>
    <submittedName>
        <fullName evidence="3">Ovule protein</fullName>
    </submittedName>
</protein>
<proteinExistence type="predicted"/>
<keyword evidence="1" id="KW-1133">Transmembrane helix</keyword>
<accession>A0A1I7X7I1</accession>
<name>A0A1I7X7I1_HETBA</name>
<evidence type="ECO:0000313" key="3">
    <source>
        <dbReference type="WBParaSite" id="Hba_13577"/>
    </source>
</evidence>
<sequence>MNRRRTEPKRISYKYPKRERASSMYTKYVSQVKAQKTRRSVKKSNRMKVNFRFPLTSCVYQATLSSFALSSLLVSHPVENLFPMYI</sequence>
<keyword evidence="2" id="KW-1185">Reference proteome</keyword>
<dbReference type="Proteomes" id="UP000095283">
    <property type="component" value="Unplaced"/>
</dbReference>
<reference evidence="3" key="1">
    <citation type="submission" date="2016-11" db="UniProtKB">
        <authorList>
            <consortium name="WormBaseParasite"/>
        </authorList>
    </citation>
    <scope>IDENTIFICATION</scope>
</reference>